<dbReference type="PANTHER" id="PTHR35812">
    <property type="entry name" value="LIPOPROTEIN"/>
    <property type="match status" value="1"/>
</dbReference>
<organism evidence="2">
    <name type="scientific">sediment metagenome</name>
    <dbReference type="NCBI Taxonomy" id="749907"/>
    <lineage>
        <taxon>unclassified sequences</taxon>
        <taxon>metagenomes</taxon>
        <taxon>ecological metagenomes</taxon>
    </lineage>
</organism>
<dbReference type="AlphaFoldDB" id="D9PHE1"/>
<dbReference type="InterPro" id="IPR011460">
    <property type="entry name" value="Lcl_C"/>
</dbReference>
<sequence length="178" mass="20753">MCRAYANELAYAQHKSKAWRQQVFLQCMKNNSNTSTHIKNNTKVLKQKDINQRTFMDQSTGLMWQDEPYTMMEIGAFYKNNNQGKAGNWNYALSYCENLVYAGYSDWRLPDMDELKSIIDIRKDPSIKAGFKNATIKERYWASSPYLSEESEEWDLSFGNGRGFSQSKDASNFIRCVR</sequence>
<dbReference type="EMBL" id="ADZX01000366">
    <property type="protein sequence ID" value="EFK97026.1"/>
    <property type="molecule type" value="Genomic_DNA"/>
</dbReference>
<evidence type="ECO:0000259" key="1">
    <source>
        <dbReference type="Pfam" id="PF07603"/>
    </source>
</evidence>
<proteinExistence type="predicted"/>
<protein>
    <recommendedName>
        <fullName evidence="1">Lcl C-terminal domain-containing protein</fullName>
    </recommendedName>
</protein>
<dbReference type="PANTHER" id="PTHR35812:SF1">
    <property type="entry name" value="LIPOPROTEIN"/>
    <property type="match status" value="1"/>
</dbReference>
<name>D9PHE1_9ZZZZ</name>
<reference evidence="2" key="2">
    <citation type="journal article" date="2011" name="Microb. Ecol.">
        <title>Taxonomic and Functional Metagenomic Profiling of the Microbial Community in the Anoxic Sediment of a Sub-saline Shallow Lake (Laguna de Carrizo, Central Spain).</title>
        <authorList>
            <person name="Ferrer M."/>
            <person name="Guazzaroni M.E."/>
            <person name="Richter M."/>
            <person name="Garcia-Salamanca A."/>
            <person name="Yarza P."/>
            <person name="Suarez-Suarez A."/>
            <person name="Solano J."/>
            <person name="Alcaide M."/>
            <person name="van Dillewijn P."/>
            <person name="Molina-Henares M.A."/>
            <person name="Lopez-Cortes N."/>
            <person name="Al-Ramahi Y."/>
            <person name="Guerrero C."/>
            <person name="Acosta A."/>
            <person name="de Eugenio L.I."/>
            <person name="Martinez V."/>
            <person name="Marques S."/>
            <person name="Rojo F."/>
            <person name="Santero E."/>
            <person name="Genilloud O."/>
            <person name="Perez-Perez J."/>
            <person name="Rossello-Mora R."/>
            <person name="Ramos J.L."/>
        </authorList>
    </citation>
    <scope>NUCLEOTIDE SEQUENCE</scope>
</reference>
<evidence type="ECO:0000313" key="2">
    <source>
        <dbReference type="EMBL" id="EFK97026.1"/>
    </source>
</evidence>
<accession>D9PHE1</accession>
<reference evidence="2" key="1">
    <citation type="submission" date="2010-07" db="EMBL/GenBank/DDBJ databases">
        <authorList>
            <consortium name="CONSOLIDER consortium CSD2007-00005"/>
            <person name="Guazzaroni M.-E."/>
            <person name="Richter M."/>
            <person name="Garcia-Salamanca A."/>
            <person name="Yarza P."/>
            <person name="Ferrer M."/>
        </authorList>
    </citation>
    <scope>NUCLEOTIDE SEQUENCE</scope>
</reference>
<feature type="domain" description="Lcl C-terminal" evidence="1">
    <location>
        <begin position="54"/>
        <end position="178"/>
    </location>
</feature>
<gene>
    <name evidence="2" type="ORF">LDC_0941</name>
</gene>
<comment type="caution">
    <text evidence="2">The sequence shown here is derived from an EMBL/GenBank/DDBJ whole genome shotgun (WGS) entry which is preliminary data.</text>
</comment>
<dbReference type="Pfam" id="PF07603">
    <property type="entry name" value="Lcl_C"/>
    <property type="match status" value="1"/>
</dbReference>